<organism evidence="1">
    <name type="scientific">Siphoviridae sp. ctXZx16</name>
    <dbReference type="NCBI Taxonomy" id="2826371"/>
    <lineage>
        <taxon>Viruses</taxon>
        <taxon>Duplodnaviria</taxon>
        <taxon>Heunggongvirae</taxon>
        <taxon>Uroviricota</taxon>
        <taxon>Caudoviricetes</taxon>
    </lineage>
</organism>
<name>A0A8S5MKW4_9CAUD</name>
<accession>A0A8S5MKW4</accession>
<keyword evidence="1" id="KW-0240">DNA-directed RNA polymerase</keyword>
<evidence type="ECO:0000313" key="1">
    <source>
        <dbReference type="EMBL" id="DAD82884.1"/>
    </source>
</evidence>
<dbReference type="GO" id="GO:0000428">
    <property type="term" value="C:DNA-directed RNA polymerase complex"/>
    <property type="evidence" value="ECO:0007669"/>
    <property type="project" value="UniProtKB-KW"/>
</dbReference>
<sequence>MIQLTNNIETPELFCSGCDNRDTYPDDECKKCKCLDKIDYSNNFPKFKLCKQELLQNWDSLQKVNYNSTIHYCPYCGEKIEVEVVKEVDITFKYERLLDKLRKLERQKQNAWKNKKANREYINSQIKRLRDILNSYNYISCELRDLEEIK</sequence>
<reference evidence="1" key="1">
    <citation type="journal article" date="2021" name="Proc. Natl. Acad. Sci. U.S.A.">
        <title>A Catalog of Tens of Thousands of Viruses from Human Metagenomes Reveals Hidden Associations with Chronic Diseases.</title>
        <authorList>
            <person name="Tisza M.J."/>
            <person name="Buck C.B."/>
        </authorList>
    </citation>
    <scope>NUCLEOTIDE SEQUENCE</scope>
    <source>
        <strain evidence="1">CtXZx16</strain>
    </source>
</reference>
<dbReference type="EMBL" id="BK014925">
    <property type="protein sequence ID" value="DAD82884.1"/>
    <property type="molecule type" value="Genomic_DNA"/>
</dbReference>
<protein>
    <submittedName>
        <fullName evidence="1">DNA-directed RNA polymerase</fullName>
    </submittedName>
</protein>
<proteinExistence type="predicted"/>
<keyword evidence="1" id="KW-0804">Transcription</keyword>